<keyword evidence="2" id="KW-0378">Hydrolase</keyword>
<protein>
    <submittedName>
        <fullName evidence="2">Alpha/beta hydrolase</fullName>
    </submittedName>
</protein>
<gene>
    <name evidence="2" type="ORF">FVP33_10400</name>
</gene>
<dbReference type="EMBL" id="VRMG01000007">
    <property type="protein sequence ID" value="TXN30400.1"/>
    <property type="molecule type" value="Genomic_DNA"/>
</dbReference>
<dbReference type="Pfam" id="PF12697">
    <property type="entry name" value="Abhydrolase_6"/>
    <property type="match status" value="1"/>
</dbReference>
<dbReference type="PANTHER" id="PTHR37017:SF11">
    <property type="entry name" value="ESTERASE_LIPASE_THIOESTERASE DOMAIN-CONTAINING PROTEIN"/>
    <property type="match status" value="1"/>
</dbReference>
<dbReference type="GO" id="GO:0016787">
    <property type="term" value="F:hydrolase activity"/>
    <property type="evidence" value="ECO:0007669"/>
    <property type="project" value="UniProtKB-KW"/>
</dbReference>
<reference evidence="2 3" key="1">
    <citation type="submission" date="2019-08" db="EMBL/GenBank/DDBJ databases">
        <title>Bacterial whole genome sequence for Glaciihabitans sp. CHu50b-6-2.</title>
        <authorList>
            <person name="Jin L."/>
        </authorList>
    </citation>
    <scope>NUCLEOTIDE SEQUENCE [LARGE SCALE GENOMIC DNA]</scope>
    <source>
        <strain evidence="2 3">CHu50b-6-2</strain>
    </source>
</reference>
<dbReference type="Proteomes" id="UP000321379">
    <property type="component" value="Unassembled WGS sequence"/>
</dbReference>
<comment type="caution">
    <text evidence="2">The sequence shown here is derived from an EMBL/GenBank/DDBJ whole genome shotgun (WGS) entry which is preliminary data.</text>
</comment>
<dbReference type="AlphaFoldDB" id="A0A5C8UR32"/>
<evidence type="ECO:0000313" key="3">
    <source>
        <dbReference type="Proteomes" id="UP000321379"/>
    </source>
</evidence>
<keyword evidence="3" id="KW-1185">Reference proteome</keyword>
<dbReference type="InterPro" id="IPR052897">
    <property type="entry name" value="Sec-Metab_Biosynth_Hydrolase"/>
</dbReference>
<name>A0A5C8UR32_9MICO</name>
<dbReference type="PANTHER" id="PTHR37017">
    <property type="entry name" value="AB HYDROLASE-1 DOMAIN-CONTAINING PROTEIN-RELATED"/>
    <property type="match status" value="1"/>
</dbReference>
<evidence type="ECO:0000313" key="2">
    <source>
        <dbReference type="EMBL" id="TXN30400.1"/>
    </source>
</evidence>
<sequence>MHIVLVHGSGGTPSTWSAVTPVLDARGLEYTLVTNSLHSLEEDVANTAAVVDAIDDDVLLVGHSYGGAVITNVGHRPTVRGLVYVAAFAPEEGESVSDIVGRYDPAPVSAYMRRGENGEWFTDRGGRFWEEIGWDVPPHHQASLIAETGKSSNAIFSQKSGTPAWKVKPTWYLVATRDGTLRTDTQRDMAKRAGAITSEIETSHFTPRVRPDEVADLIEVALKASEADGDQS</sequence>
<evidence type="ECO:0000259" key="1">
    <source>
        <dbReference type="Pfam" id="PF12697"/>
    </source>
</evidence>
<dbReference type="RefSeq" id="WP_147783584.1">
    <property type="nucleotide sequence ID" value="NZ_VRMG01000007.1"/>
</dbReference>
<dbReference type="InterPro" id="IPR029058">
    <property type="entry name" value="AB_hydrolase_fold"/>
</dbReference>
<dbReference type="Gene3D" id="3.40.50.1820">
    <property type="entry name" value="alpha/beta hydrolase"/>
    <property type="match status" value="1"/>
</dbReference>
<feature type="domain" description="AB hydrolase-1" evidence="1">
    <location>
        <begin position="3"/>
        <end position="216"/>
    </location>
</feature>
<proteinExistence type="predicted"/>
<dbReference type="InterPro" id="IPR000073">
    <property type="entry name" value="AB_hydrolase_1"/>
</dbReference>
<dbReference type="SUPFAM" id="SSF53474">
    <property type="entry name" value="alpha/beta-Hydrolases"/>
    <property type="match status" value="1"/>
</dbReference>
<accession>A0A5C8UR32</accession>
<organism evidence="2 3">
    <name type="scientific">Lacisediminihabitans profunda</name>
    <dbReference type="NCBI Taxonomy" id="2594790"/>
    <lineage>
        <taxon>Bacteria</taxon>
        <taxon>Bacillati</taxon>
        <taxon>Actinomycetota</taxon>
        <taxon>Actinomycetes</taxon>
        <taxon>Micrococcales</taxon>
        <taxon>Microbacteriaceae</taxon>
        <taxon>Lacisediminihabitans</taxon>
    </lineage>
</organism>